<evidence type="ECO:0000256" key="1">
    <source>
        <dbReference type="ARBA" id="ARBA00004141"/>
    </source>
</evidence>
<name>A0A345YH95_9SPHN</name>
<dbReference type="InterPro" id="IPR038377">
    <property type="entry name" value="Na/Glc_symporter_sf"/>
</dbReference>
<comment type="subcellular location">
    <subcellularLocation>
        <location evidence="1">Membrane</location>
        <topology evidence="1">Multi-pass membrane protein</topology>
    </subcellularLocation>
</comment>
<dbReference type="OrthoDB" id="9814523at2"/>
<feature type="transmembrane region" description="Helical" evidence="7">
    <location>
        <begin position="565"/>
        <end position="583"/>
    </location>
</feature>
<evidence type="ECO:0000313" key="9">
    <source>
        <dbReference type="Proteomes" id="UP000254508"/>
    </source>
</evidence>
<evidence type="ECO:0000256" key="5">
    <source>
        <dbReference type="ARBA" id="ARBA00023136"/>
    </source>
</evidence>
<feature type="transmembrane region" description="Helical" evidence="7">
    <location>
        <begin position="184"/>
        <end position="202"/>
    </location>
</feature>
<organism evidence="8 9">
    <name type="scientific">Erythrobacter aureus</name>
    <dbReference type="NCBI Taxonomy" id="2182384"/>
    <lineage>
        <taxon>Bacteria</taxon>
        <taxon>Pseudomonadati</taxon>
        <taxon>Pseudomonadota</taxon>
        <taxon>Alphaproteobacteria</taxon>
        <taxon>Sphingomonadales</taxon>
        <taxon>Erythrobacteraceae</taxon>
        <taxon>Erythrobacter/Porphyrobacter group</taxon>
        <taxon>Erythrobacter</taxon>
    </lineage>
</organism>
<feature type="transmembrane region" description="Helical" evidence="7">
    <location>
        <begin position="442"/>
        <end position="462"/>
    </location>
</feature>
<protein>
    <submittedName>
        <fullName evidence="8">Na+:solute symporter</fullName>
    </submittedName>
</protein>
<feature type="transmembrane region" description="Helical" evidence="7">
    <location>
        <begin position="157"/>
        <end position="177"/>
    </location>
</feature>
<evidence type="ECO:0000256" key="3">
    <source>
        <dbReference type="ARBA" id="ARBA00022692"/>
    </source>
</evidence>
<feature type="transmembrane region" description="Helical" evidence="7">
    <location>
        <begin position="76"/>
        <end position="93"/>
    </location>
</feature>
<accession>A0A345YH95</accession>
<dbReference type="RefSeq" id="WP_115417612.1">
    <property type="nucleotide sequence ID" value="NZ_CP031357.1"/>
</dbReference>
<dbReference type="Proteomes" id="UP000254508">
    <property type="component" value="Chromosome"/>
</dbReference>
<dbReference type="CDD" id="cd11477">
    <property type="entry name" value="SLC5sbd_u1"/>
    <property type="match status" value="1"/>
</dbReference>
<evidence type="ECO:0000256" key="2">
    <source>
        <dbReference type="ARBA" id="ARBA00006434"/>
    </source>
</evidence>
<gene>
    <name evidence="8" type="ORF">DVR09_14125</name>
</gene>
<keyword evidence="4 7" id="KW-1133">Transmembrane helix</keyword>
<feature type="transmembrane region" description="Helical" evidence="7">
    <location>
        <begin position="468"/>
        <end position="488"/>
    </location>
</feature>
<keyword evidence="5 7" id="KW-0472">Membrane</keyword>
<dbReference type="InterPro" id="IPR001734">
    <property type="entry name" value="Na/solute_symporter"/>
</dbReference>
<dbReference type="PROSITE" id="PS50283">
    <property type="entry name" value="NA_SOLUT_SYMP_3"/>
    <property type="match status" value="1"/>
</dbReference>
<comment type="similarity">
    <text evidence="2 6">Belongs to the sodium:solute symporter (SSF) (TC 2.A.21) family.</text>
</comment>
<reference evidence="9" key="1">
    <citation type="submission" date="2018-07" db="EMBL/GenBank/DDBJ databases">
        <title>Genome sequence of Erythrobacter strain YH-07, an antagonistic bacterium isolated from Yellow Sea.</title>
        <authorList>
            <person name="Tang T."/>
            <person name="Liu Q."/>
            <person name="Sun X."/>
        </authorList>
    </citation>
    <scope>NUCLEOTIDE SEQUENCE [LARGE SCALE GENOMIC DNA]</scope>
    <source>
        <strain evidence="9">YH-07</strain>
    </source>
</reference>
<dbReference type="GO" id="GO:0005412">
    <property type="term" value="F:D-glucose:sodium symporter activity"/>
    <property type="evidence" value="ECO:0007669"/>
    <property type="project" value="TreeGrafter"/>
</dbReference>
<feature type="transmembrane region" description="Helical" evidence="7">
    <location>
        <begin position="329"/>
        <end position="353"/>
    </location>
</feature>
<dbReference type="GO" id="GO:0005886">
    <property type="term" value="C:plasma membrane"/>
    <property type="evidence" value="ECO:0007669"/>
    <property type="project" value="TreeGrafter"/>
</dbReference>
<evidence type="ECO:0000313" key="8">
    <source>
        <dbReference type="EMBL" id="AXK43297.1"/>
    </source>
</evidence>
<feature type="transmembrane region" description="Helical" evidence="7">
    <location>
        <begin position="389"/>
        <end position="408"/>
    </location>
</feature>
<evidence type="ECO:0000256" key="7">
    <source>
        <dbReference type="SAM" id="Phobius"/>
    </source>
</evidence>
<dbReference type="Gene3D" id="1.20.1730.10">
    <property type="entry name" value="Sodium/glucose cotransporter"/>
    <property type="match status" value="1"/>
</dbReference>
<feature type="transmembrane region" description="Helical" evidence="7">
    <location>
        <begin position="234"/>
        <end position="252"/>
    </location>
</feature>
<dbReference type="KEGG" id="err:DVR09_14125"/>
<feature type="transmembrane region" description="Helical" evidence="7">
    <location>
        <begin position="414"/>
        <end position="435"/>
    </location>
</feature>
<feature type="transmembrane region" description="Helical" evidence="7">
    <location>
        <begin position="537"/>
        <end position="559"/>
    </location>
</feature>
<dbReference type="PANTHER" id="PTHR11819">
    <property type="entry name" value="SOLUTE CARRIER FAMILY 5"/>
    <property type="match status" value="1"/>
</dbReference>
<keyword evidence="3 7" id="KW-0812">Transmembrane</keyword>
<dbReference type="AlphaFoldDB" id="A0A345YH95"/>
<dbReference type="PANTHER" id="PTHR11819:SF77">
    <property type="entry name" value="SODIUM_GLUCOSE COTRANSPORT PROTEIN"/>
    <property type="match status" value="1"/>
</dbReference>
<evidence type="ECO:0000256" key="6">
    <source>
        <dbReference type="RuleBase" id="RU362091"/>
    </source>
</evidence>
<keyword evidence="9" id="KW-1185">Reference proteome</keyword>
<proteinExistence type="inferred from homology"/>
<feature type="transmembrane region" description="Helical" evidence="7">
    <location>
        <begin position="125"/>
        <end position="145"/>
    </location>
</feature>
<feature type="transmembrane region" description="Helical" evidence="7">
    <location>
        <begin position="6"/>
        <end position="23"/>
    </location>
</feature>
<dbReference type="Pfam" id="PF00474">
    <property type="entry name" value="SSF"/>
    <property type="match status" value="1"/>
</dbReference>
<sequence length="602" mass="65271">MKQIDWLLVCLFPALSLLIGLLVSKRAGESSESYFLSGRNMPWWLLGASLVATTFAADTPNLVTEMVRTGGVSKNWLWWAFLPSGVLTAFVYAKLWRRSRILTDLEFYTLRYSPKMGGILRTFRALYLGVLFNVLTMAAVTLAAIKIGAVMVGAEPWQVILTMGVATMLFSTAGGFLGVVVADLVLFVVAMGGAIAAAWFVLDMPQIGGLAGLASHPAVAPNLSILPDFADWEVAVAIFIVPLAVQWWSVWYPGSEPGGGGYVAQRMLAAKDEKHSVGAVLFFQFAHYAVRPWPWIIVALASLILYPDLDSIERAFPDVAPSVIGHDLAYSAMLTHLPSGILGLVVASLAAAYMSTIATQLNWGASYVVNDFWVRHVNPEASDAEQVRVGRFATVALMVMAGVLALFLSNALQAFQILLAVGAGTGLLFLLRWFWWRINAQAELAAMIISFGVAVMMAFLAPDDWSDSFRLVASVAITTVGWLAVTFLTKPTDNQVLYDFVKRIDPPGPGWRKIRESAVREGVDLPTSPNRFLARGLACVPAALALIYASLFGIGALLFGQVGAALIYFAVAAIGGFVIWRLWPGLFEPEALLHEFSGKEKG</sequence>
<dbReference type="EMBL" id="CP031357">
    <property type="protein sequence ID" value="AXK43297.1"/>
    <property type="molecule type" value="Genomic_DNA"/>
</dbReference>
<feature type="transmembrane region" description="Helical" evidence="7">
    <location>
        <begin position="43"/>
        <end position="64"/>
    </location>
</feature>
<evidence type="ECO:0000256" key="4">
    <source>
        <dbReference type="ARBA" id="ARBA00022989"/>
    </source>
</evidence>